<comment type="caution">
    <text evidence="2">The sequence shown here is derived from an EMBL/GenBank/DDBJ whole genome shotgun (WGS) entry which is preliminary data.</text>
</comment>
<dbReference type="EMBL" id="JACICC010000001">
    <property type="protein sequence ID" value="MBB3808065.1"/>
    <property type="molecule type" value="Genomic_DNA"/>
</dbReference>
<sequence>MTLAAPKLSAPRLYLIRAAIFLVLIGFLVLVLQRRIVEAFLANPGLNGLIIGVLLVGIVLGLREIWRLFREVNWVNASHLTGEGLAIAPPPVLLAPMAAIFGDRLERASAPALTVRAMLDSLAARLDESRDIGRYLAGLLVFLGLLGTFWGLLETVSSIGNVIGTLRTDGDSAVLFDDLKTGLAAPLSGMGISFSSSLFGLAGSLVLGFLDLQTGQAQNRFYTELEDLLARTVTDSPVAEPAGVPAIRDISGVPDVTAPQTEITQALDKLSALVSENQNNRATTQALANLAEGIQSLVAHMRSEQQLIRDWVESQADQQQEIRRALERVAAAAETPRGE</sequence>
<keyword evidence="3" id="KW-1185">Reference proteome</keyword>
<evidence type="ECO:0008006" key="4">
    <source>
        <dbReference type="Google" id="ProtNLM"/>
    </source>
</evidence>
<dbReference type="Proteomes" id="UP000537592">
    <property type="component" value="Unassembled WGS sequence"/>
</dbReference>
<organism evidence="2 3">
    <name type="scientific">Pseudochelatococcus contaminans</name>
    <dbReference type="NCBI Taxonomy" id="1538103"/>
    <lineage>
        <taxon>Bacteria</taxon>
        <taxon>Pseudomonadati</taxon>
        <taxon>Pseudomonadota</taxon>
        <taxon>Alphaproteobacteria</taxon>
        <taxon>Hyphomicrobiales</taxon>
        <taxon>Chelatococcaceae</taxon>
        <taxon>Pseudochelatococcus</taxon>
    </lineage>
</organism>
<reference evidence="2 3" key="1">
    <citation type="submission" date="2020-08" db="EMBL/GenBank/DDBJ databases">
        <title>Genomic Encyclopedia of Type Strains, Phase IV (KMG-IV): sequencing the most valuable type-strain genomes for metagenomic binning, comparative biology and taxonomic classification.</title>
        <authorList>
            <person name="Goeker M."/>
        </authorList>
    </citation>
    <scope>NUCLEOTIDE SEQUENCE [LARGE SCALE GENOMIC DNA]</scope>
    <source>
        <strain evidence="2 3">DSM 28760</strain>
    </source>
</reference>
<keyword evidence="1" id="KW-0812">Transmembrane</keyword>
<feature type="transmembrane region" description="Helical" evidence="1">
    <location>
        <begin position="44"/>
        <end position="62"/>
    </location>
</feature>
<gene>
    <name evidence="2" type="ORF">FHS81_000119</name>
</gene>
<dbReference type="RefSeq" id="WP_246374336.1">
    <property type="nucleotide sequence ID" value="NZ_JACICC010000001.1"/>
</dbReference>
<proteinExistence type="predicted"/>
<dbReference type="AlphaFoldDB" id="A0A7W5Z1D1"/>
<feature type="transmembrane region" description="Helical" evidence="1">
    <location>
        <begin position="187"/>
        <end position="210"/>
    </location>
</feature>
<keyword evidence="1" id="KW-0472">Membrane</keyword>
<keyword evidence="1" id="KW-1133">Transmembrane helix</keyword>
<evidence type="ECO:0000256" key="1">
    <source>
        <dbReference type="SAM" id="Phobius"/>
    </source>
</evidence>
<protein>
    <recommendedName>
        <fullName evidence="4">Flagellar motor protein MotA</fullName>
    </recommendedName>
</protein>
<accession>A0A7W5Z1D1</accession>
<name>A0A7W5Z1D1_9HYPH</name>
<evidence type="ECO:0000313" key="3">
    <source>
        <dbReference type="Proteomes" id="UP000537592"/>
    </source>
</evidence>
<feature type="transmembrane region" description="Helical" evidence="1">
    <location>
        <begin position="12"/>
        <end position="32"/>
    </location>
</feature>
<evidence type="ECO:0000313" key="2">
    <source>
        <dbReference type="EMBL" id="MBB3808065.1"/>
    </source>
</evidence>
<feature type="transmembrane region" description="Helical" evidence="1">
    <location>
        <begin position="135"/>
        <end position="153"/>
    </location>
</feature>